<evidence type="ECO:0000313" key="1">
    <source>
        <dbReference type="EMBL" id="AXB42202.1"/>
    </source>
</evidence>
<dbReference type="AlphaFoldDB" id="A0A344L2C8"/>
<dbReference type="InterPro" id="IPR029475">
    <property type="entry name" value="DUF6807"/>
</dbReference>
<organism evidence="1 2">
    <name type="scientific">Amycolatopsis albispora</name>
    <dbReference type="NCBI Taxonomy" id="1804986"/>
    <lineage>
        <taxon>Bacteria</taxon>
        <taxon>Bacillati</taxon>
        <taxon>Actinomycetota</taxon>
        <taxon>Actinomycetes</taxon>
        <taxon>Pseudonocardiales</taxon>
        <taxon>Pseudonocardiaceae</taxon>
        <taxon>Amycolatopsis</taxon>
    </lineage>
</organism>
<dbReference type="Proteomes" id="UP000250434">
    <property type="component" value="Chromosome"/>
</dbReference>
<dbReference type="KEGG" id="aab:A4R43_06365"/>
<accession>A0A344L2C8</accession>
<gene>
    <name evidence="1" type="ORF">A4R43_06365</name>
</gene>
<evidence type="ECO:0008006" key="3">
    <source>
        <dbReference type="Google" id="ProtNLM"/>
    </source>
</evidence>
<proteinExistence type="predicted"/>
<dbReference type="EMBL" id="CP015163">
    <property type="protein sequence ID" value="AXB42202.1"/>
    <property type="molecule type" value="Genomic_DNA"/>
</dbReference>
<dbReference type="OrthoDB" id="242375at2"/>
<keyword evidence="2" id="KW-1185">Reference proteome</keyword>
<reference evidence="1 2" key="1">
    <citation type="submission" date="2016-04" db="EMBL/GenBank/DDBJ databases">
        <title>Complete genome sequence and analysis of deep-sea sediment isolate, Amycolatopsis sp. WP1.</title>
        <authorList>
            <person name="Wang H."/>
            <person name="Chen S."/>
            <person name="Wu Q."/>
        </authorList>
    </citation>
    <scope>NUCLEOTIDE SEQUENCE [LARGE SCALE GENOMIC DNA]</scope>
    <source>
        <strain evidence="1 2">WP1</strain>
    </source>
</reference>
<name>A0A344L2C8_9PSEU</name>
<protein>
    <recommendedName>
        <fullName evidence="3">Oxidoreductase</fullName>
    </recommendedName>
</protein>
<evidence type="ECO:0000313" key="2">
    <source>
        <dbReference type="Proteomes" id="UP000250434"/>
    </source>
</evidence>
<sequence>MKLADGDGAFTVSEGGVELLRYTYRPDIAEFECPSPSFHPLRTLDGDVVTGNRPHDHRWHKGLAMTASHLDDQNFWGGVSYVRDQGYQVLPNVGSLVHRDFLALAPERVVEEIDWVTAAGQKWIAERRTMSFTAEPGAWTLDFTSELRNVRDTALEFGSPTVHGRELAGYCGFFWRGPRSFEHGEVLASDGQSGPELMGRAASWLAYLGTHDEVDHTSTLLFTPSPANPEWRWFVRNSPYAVVNPSVAFYDPLHLGAGDTLHLRYRLLIGNGSWPREKLDARASSYTW</sequence>
<dbReference type="Pfam" id="PF14100">
    <property type="entry name" value="DUF6807"/>
    <property type="match status" value="1"/>
</dbReference>
<dbReference type="RefSeq" id="WP_113691472.1">
    <property type="nucleotide sequence ID" value="NZ_CP015163.1"/>
</dbReference>